<dbReference type="PANTHER" id="PTHR36698:SF2">
    <property type="entry name" value="MCE_MLAD DOMAIN-CONTAINING PROTEIN"/>
    <property type="match status" value="1"/>
</dbReference>
<dbReference type="PANTHER" id="PTHR36698">
    <property type="entry name" value="BLL5892 PROTEIN"/>
    <property type="match status" value="1"/>
</dbReference>
<protein>
    <submittedName>
        <fullName evidence="3">MCE family protein</fullName>
    </submittedName>
</protein>
<feature type="transmembrane region" description="Helical" evidence="1">
    <location>
        <begin position="12"/>
        <end position="33"/>
    </location>
</feature>
<dbReference type="EMBL" id="SPKJ01000021">
    <property type="protein sequence ID" value="MYZ47756.1"/>
    <property type="molecule type" value="Genomic_DNA"/>
</dbReference>
<keyword evidence="1" id="KW-0812">Transmembrane</keyword>
<organism evidence="3 4">
    <name type="scientific">Propylenella binzhouense</name>
    <dbReference type="NCBI Taxonomy" id="2555902"/>
    <lineage>
        <taxon>Bacteria</taxon>
        <taxon>Pseudomonadati</taxon>
        <taxon>Pseudomonadota</taxon>
        <taxon>Alphaproteobacteria</taxon>
        <taxon>Hyphomicrobiales</taxon>
        <taxon>Propylenellaceae</taxon>
        <taxon>Propylenella</taxon>
    </lineage>
</organism>
<evidence type="ECO:0000256" key="1">
    <source>
        <dbReference type="SAM" id="Phobius"/>
    </source>
</evidence>
<feature type="domain" description="Mce/MlaD" evidence="2">
    <location>
        <begin position="46"/>
        <end position="120"/>
    </location>
</feature>
<dbReference type="Proteomes" id="UP000773614">
    <property type="component" value="Unassembled WGS sequence"/>
</dbReference>
<name>A0A964T3D8_9HYPH</name>
<evidence type="ECO:0000313" key="4">
    <source>
        <dbReference type="Proteomes" id="UP000773614"/>
    </source>
</evidence>
<reference evidence="3" key="1">
    <citation type="submission" date="2019-03" db="EMBL/GenBank/DDBJ databases">
        <title>Afifella sp. nov., isolated from activated sludge.</title>
        <authorList>
            <person name="Li Q."/>
            <person name="Liu Y."/>
        </authorList>
    </citation>
    <scope>NUCLEOTIDE SEQUENCE</scope>
    <source>
        <strain evidence="3">L72</strain>
    </source>
</reference>
<evidence type="ECO:0000259" key="2">
    <source>
        <dbReference type="Pfam" id="PF02470"/>
    </source>
</evidence>
<gene>
    <name evidence="3" type="ORF">E4O86_08530</name>
</gene>
<sequence>MGEAMETKANTTLIGAFTLVVLALAFGFIYWLARGHDSGNTGRISVVFSDPVTGLGTGGQVVFNGIKIGDVQKLRLDPQNPSKVIADLSVNRDTPIKTDTTASLGFQGLTGVGYVELSGGTTGAPSIWTQENPMLQAQRSGMQDLLAGARGILARADETLATLQAVMKNNAEPVGDIVKNVRSFTDALATSSDEVSELVHNASEASKALAQISGKLDGLVDRGEAIMGAVDPAQIRQAVDNVTSLTASVAARGEDIDQLVTRIGTIANDVGGFTARLGTFGDKADALMTNVAEAGQQVRDVAAAVDAEAVNRAVTRLDEVASAIDPQQVRAAVDSISGVAQALGARREDIDGVVTRLSAISSDVSGFTARLGTFGDKADALMTNVAEAGQQVRDVVAAVDAEAVNRAVTRLDEIAGAIDPQQVRAAVDSISGVAQTLGARREDIDGVVTRLSAISSDVSGFTARLGTFGDKADALMADVGAAGEQVRSVFAAVDPEKVRSTVDSIGSVADTLGARREDIDAVVTRLSAISSDISGFTARLGGLGDRADALMTNVSAAGERVRDVAAAVDPEAVNRAVVRIDEITAAVDPQQVRSAVDSISGVAQTVGAHREEIDQLVTKLTSISADVGTFTSRLPTMGARVDDLLAAVDSQKVGQSIDGINKFADALGRNSDEVDRIVQDAREVADRLNGLSQKADALLTKLNGMAGEGTDGLVAQARDTLTAVRQAAVTLDKQVTAIGGGASEFTNRGLRDLQSLINEGRQTVSRLNVVIGNLSRDPSQVIFGPDRVPEYRGAQRR</sequence>
<accession>A0A964T3D8</accession>
<keyword evidence="4" id="KW-1185">Reference proteome</keyword>
<keyword evidence="1" id="KW-0472">Membrane</keyword>
<comment type="caution">
    <text evidence="3">The sequence shown here is derived from an EMBL/GenBank/DDBJ whole genome shotgun (WGS) entry which is preliminary data.</text>
</comment>
<dbReference type="AlphaFoldDB" id="A0A964T3D8"/>
<dbReference type="SUPFAM" id="SSF58104">
    <property type="entry name" value="Methyl-accepting chemotaxis protein (MCP) signaling domain"/>
    <property type="match status" value="1"/>
</dbReference>
<dbReference type="Pfam" id="PF02470">
    <property type="entry name" value="MlaD"/>
    <property type="match status" value="1"/>
</dbReference>
<evidence type="ECO:0000313" key="3">
    <source>
        <dbReference type="EMBL" id="MYZ47756.1"/>
    </source>
</evidence>
<proteinExistence type="predicted"/>
<dbReference type="Gene3D" id="1.10.287.950">
    <property type="entry name" value="Methyl-accepting chemotaxis protein"/>
    <property type="match status" value="1"/>
</dbReference>
<keyword evidence="1" id="KW-1133">Transmembrane helix</keyword>
<dbReference type="InterPro" id="IPR003399">
    <property type="entry name" value="Mce/MlaD"/>
</dbReference>